<dbReference type="EMBL" id="FOEF01000054">
    <property type="protein sequence ID" value="SEP54536.1"/>
    <property type="molecule type" value="Genomic_DNA"/>
</dbReference>
<reference evidence="1 2" key="1">
    <citation type="submission" date="2016-10" db="EMBL/GenBank/DDBJ databases">
        <authorList>
            <person name="de Groot N.N."/>
        </authorList>
    </citation>
    <scope>NUCLEOTIDE SEQUENCE [LARGE SCALE GENOMIC DNA]</scope>
    <source>
        <strain evidence="1 2">DSM 44993</strain>
    </source>
</reference>
<organism evidence="1 2">
    <name type="scientific">Amycolatopsis saalfeldensis</name>
    <dbReference type="NCBI Taxonomy" id="394193"/>
    <lineage>
        <taxon>Bacteria</taxon>
        <taxon>Bacillati</taxon>
        <taxon>Actinomycetota</taxon>
        <taxon>Actinomycetes</taxon>
        <taxon>Pseudonocardiales</taxon>
        <taxon>Pseudonocardiaceae</taxon>
        <taxon>Amycolatopsis</taxon>
    </lineage>
</organism>
<proteinExistence type="predicted"/>
<evidence type="ECO:0000313" key="2">
    <source>
        <dbReference type="Proteomes" id="UP000198582"/>
    </source>
</evidence>
<name>A0A1H8YQU0_9PSEU</name>
<dbReference type="AlphaFoldDB" id="A0A1H8YQU0"/>
<keyword evidence="2" id="KW-1185">Reference proteome</keyword>
<gene>
    <name evidence="1" type="ORF">SAMN04489732_1541</name>
</gene>
<accession>A0A1H8YQU0</accession>
<evidence type="ECO:0000313" key="1">
    <source>
        <dbReference type="EMBL" id="SEP54536.1"/>
    </source>
</evidence>
<dbReference type="Proteomes" id="UP000198582">
    <property type="component" value="Unassembled WGS sequence"/>
</dbReference>
<protein>
    <submittedName>
        <fullName evidence="1">Uncharacterized protein</fullName>
    </submittedName>
</protein>
<sequence length="29" mass="3269">MVGEEVEVTVEESRSDGAEATVWRFREIG</sequence>